<dbReference type="PANTHER" id="PTHR34105:SF1">
    <property type="entry name" value="PROLINE-, GLUTAMIC ACID- AND LEUCINE-RICH PROTEIN 1"/>
    <property type="match status" value="1"/>
</dbReference>
<dbReference type="Pfam" id="PF08167">
    <property type="entry name" value="RIX1"/>
    <property type="match status" value="1"/>
</dbReference>
<proteinExistence type="inferred from homology"/>
<accession>A0A5J5C219</accession>
<feature type="domain" description="Pre-rRNA-processing protein RIX1 N-terminal" evidence="4">
    <location>
        <begin position="37"/>
        <end position="222"/>
    </location>
</feature>
<comment type="similarity">
    <text evidence="2">Belongs to the RIX1/PELP1 family.</text>
</comment>
<evidence type="ECO:0000259" key="4">
    <source>
        <dbReference type="Pfam" id="PF08167"/>
    </source>
</evidence>
<gene>
    <name evidence="5" type="ORF">F0562_004421</name>
</gene>
<dbReference type="InterPro" id="IPR012583">
    <property type="entry name" value="RIX1_N"/>
</dbReference>
<keyword evidence="3" id="KW-0539">Nucleus</keyword>
<evidence type="ECO:0000256" key="3">
    <source>
        <dbReference type="ARBA" id="ARBA00023242"/>
    </source>
</evidence>
<comment type="subcellular location">
    <subcellularLocation>
        <location evidence="1">Nucleus</location>
    </subcellularLocation>
</comment>
<dbReference type="Proteomes" id="UP000325577">
    <property type="component" value="Linkage Group LG1"/>
</dbReference>
<dbReference type="InterPro" id="IPR016024">
    <property type="entry name" value="ARM-type_fold"/>
</dbReference>
<keyword evidence="6" id="KW-1185">Reference proteome</keyword>
<dbReference type="GO" id="GO:0006364">
    <property type="term" value="P:rRNA processing"/>
    <property type="evidence" value="ECO:0007669"/>
    <property type="project" value="TreeGrafter"/>
</dbReference>
<dbReference type="PANTHER" id="PTHR34105">
    <property type="entry name" value="PROLINE-, GLUTAMIC ACID- AND LEUCINE-RICH PROTEIN 1"/>
    <property type="match status" value="1"/>
</dbReference>
<dbReference type="InterPro" id="IPR011989">
    <property type="entry name" value="ARM-like"/>
</dbReference>
<name>A0A5J5C219_9ASTE</name>
<dbReference type="Gene3D" id="1.25.10.10">
    <property type="entry name" value="Leucine-rich Repeat Variant"/>
    <property type="match status" value="1"/>
</dbReference>
<dbReference type="GO" id="GO:0005634">
    <property type="term" value="C:nucleus"/>
    <property type="evidence" value="ECO:0007669"/>
    <property type="project" value="UniProtKB-SubCell"/>
</dbReference>
<evidence type="ECO:0000313" key="5">
    <source>
        <dbReference type="EMBL" id="KAA8547992.1"/>
    </source>
</evidence>
<evidence type="ECO:0000256" key="1">
    <source>
        <dbReference type="ARBA" id="ARBA00004123"/>
    </source>
</evidence>
<evidence type="ECO:0000256" key="2">
    <source>
        <dbReference type="ARBA" id="ARBA00010511"/>
    </source>
</evidence>
<dbReference type="OrthoDB" id="20900at2759"/>
<reference evidence="5 6" key="1">
    <citation type="submission" date="2019-09" db="EMBL/GenBank/DDBJ databases">
        <title>A chromosome-level genome assembly of the Chinese tupelo Nyssa sinensis.</title>
        <authorList>
            <person name="Yang X."/>
            <person name="Kang M."/>
            <person name="Yang Y."/>
            <person name="Xiong H."/>
            <person name="Wang M."/>
            <person name="Zhang Z."/>
            <person name="Wang Z."/>
            <person name="Wu H."/>
            <person name="Ma T."/>
            <person name="Liu J."/>
            <person name="Xi Z."/>
        </authorList>
    </citation>
    <scope>NUCLEOTIDE SEQUENCE [LARGE SCALE GENOMIC DNA]</scope>
    <source>
        <strain evidence="5">J267</strain>
        <tissue evidence="5">Leaf</tissue>
    </source>
</reference>
<dbReference type="SUPFAM" id="SSF48371">
    <property type="entry name" value="ARM repeat"/>
    <property type="match status" value="1"/>
</dbReference>
<sequence length="318" mass="34770">MASLNHFANMYDVKLKPRLLRLLTDEYLPDGAVPVPTPPELSYVVHAIKNFGLLSESFPDLSESKLVEDWKSSVDVWFDRLLSLVSSESTVNCWVGTSLLGVTCLECSSNRFLASYPIWLDKLLSHIEPPSDSEFVKAASCASISDVLTRLGGYSNVTREGISHAGKFIQPVLNLLNEDSSEALLEGAVGLLCTIITFFPSSLHHDYETAEAAIVSKIMSRKYSVNMLKKYAHCLALLPKSRGDEDSWSLMMQKLLISINVNLTDAFAGLREEAAVKFLVPPGKDPSTSLANHSESSGQASQKSGRLLVEVLLSLGSC</sequence>
<dbReference type="EMBL" id="CM018032">
    <property type="protein sequence ID" value="KAA8547992.1"/>
    <property type="molecule type" value="Genomic_DNA"/>
</dbReference>
<protein>
    <recommendedName>
        <fullName evidence="4">Pre-rRNA-processing protein RIX1 N-terminal domain-containing protein</fullName>
    </recommendedName>
</protein>
<dbReference type="AlphaFoldDB" id="A0A5J5C219"/>
<evidence type="ECO:0000313" key="6">
    <source>
        <dbReference type="Proteomes" id="UP000325577"/>
    </source>
</evidence>
<organism evidence="5 6">
    <name type="scientific">Nyssa sinensis</name>
    <dbReference type="NCBI Taxonomy" id="561372"/>
    <lineage>
        <taxon>Eukaryota</taxon>
        <taxon>Viridiplantae</taxon>
        <taxon>Streptophyta</taxon>
        <taxon>Embryophyta</taxon>
        <taxon>Tracheophyta</taxon>
        <taxon>Spermatophyta</taxon>
        <taxon>Magnoliopsida</taxon>
        <taxon>eudicotyledons</taxon>
        <taxon>Gunneridae</taxon>
        <taxon>Pentapetalae</taxon>
        <taxon>asterids</taxon>
        <taxon>Cornales</taxon>
        <taxon>Nyssaceae</taxon>
        <taxon>Nyssa</taxon>
    </lineage>
</organism>